<dbReference type="InParanoid" id="M5DZT6"/>
<organism evidence="2 3">
    <name type="scientific">Halanaerobium saccharolyticum subsp. saccharolyticum DSM 6643</name>
    <dbReference type="NCBI Taxonomy" id="1293054"/>
    <lineage>
        <taxon>Bacteria</taxon>
        <taxon>Bacillati</taxon>
        <taxon>Bacillota</taxon>
        <taxon>Clostridia</taxon>
        <taxon>Halanaerobiales</taxon>
        <taxon>Halanaerobiaceae</taxon>
        <taxon>Halanaerobium</taxon>
    </lineage>
</organism>
<dbReference type="Proteomes" id="UP000012063">
    <property type="component" value="Unassembled WGS sequence"/>
</dbReference>
<dbReference type="OrthoDB" id="9803916at2"/>
<dbReference type="GO" id="GO:0016740">
    <property type="term" value="F:transferase activity"/>
    <property type="evidence" value="ECO:0007669"/>
    <property type="project" value="TreeGrafter"/>
</dbReference>
<feature type="domain" description="Metallo-beta-lactamase" evidence="1">
    <location>
        <begin position="20"/>
        <end position="125"/>
    </location>
</feature>
<dbReference type="InterPro" id="IPR001279">
    <property type="entry name" value="Metallo-B-lactamas"/>
</dbReference>
<dbReference type="Pfam" id="PF00753">
    <property type="entry name" value="Lactamase_B"/>
    <property type="match status" value="1"/>
</dbReference>
<sequence length="278" mass="31532">MKLKVLVENNTLIDRYFRGEPGVSYYLEADGKKILFDTGYSDLFIENAKKMGIDLLDLDYLVLSHSHLDHTWGLQHLIQFYTEAQIENRKYKKPILVTHPETFASRKVGGIDQIGSLISKERAGHHFDLNLSREYIQLTENLVFLGEIERNNNFEAQNPIGKVIISGNEKDDYIIEDSALAYQTSEGLVIITGCSHAGICNIIEEAKDIFKDDRIIDVIGGFHLQNPSKKQLEGTKTYFENLKPKVIHASHCTDLHSKIELAQVVDLKKVGVGLELIY</sequence>
<proteinExistence type="predicted"/>
<dbReference type="SUPFAM" id="SSF56281">
    <property type="entry name" value="Metallo-hydrolase/oxidoreductase"/>
    <property type="match status" value="1"/>
</dbReference>
<dbReference type="AlphaFoldDB" id="M5DZT6"/>
<evidence type="ECO:0000313" key="3">
    <source>
        <dbReference type="Proteomes" id="UP000012063"/>
    </source>
</evidence>
<protein>
    <submittedName>
        <fullName evidence="2">7,8 dihydropteroate synthase (Methanopterin)</fullName>
    </submittedName>
</protein>
<reference evidence="3" key="1">
    <citation type="journal article" date="2013" name="Genome Announc.">
        <title>Genome Sequence of Halanaerobium saccharolyticum subsp. saccharolyticum Strain DSM 6643T, a Halophilic Hydrogen-Producing Bacterium.</title>
        <authorList>
            <person name="Kivisto A."/>
            <person name="Larjo A."/>
            <person name="Ciranna A."/>
            <person name="Santala V."/>
            <person name="Roos C."/>
            <person name="Karp M."/>
        </authorList>
    </citation>
    <scope>NUCLEOTIDE SEQUENCE [LARGE SCALE GENOMIC DNA]</scope>
    <source>
        <strain evidence="3">DSM 6643</strain>
    </source>
</reference>
<dbReference type="RefSeq" id="WP_005488125.1">
    <property type="nucleotide sequence ID" value="NZ_CAUI01000005.1"/>
</dbReference>
<accession>M5DZT6</accession>
<evidence type="ECO:0000259" key="1">
    <source>
        <dbReference type="Pfam" id="PF00753"/>
    </source>
</evidence>
<dbReference type="InterPro" id="IPR041712">
    <property type="entry name" value="DHPS-like_MBL-fold"/>
</dbReference>
<dbReference type="CDD" id="cd07713">
    <property type="entry name" value="DHPS-like_MBL-fold"/>
    <property type="match status" value="1"/>
</dbReference>
<gene>
    <name evidence="2" type="ORF">HSACCH_00864</name>
</gene>
<dbReference type="InterPro" id="IPR052926">
    <property type="entry name" value="Metallo-beta-lactamase_dom"/>
</dbReference>
<dbReference type="STRING" id="1293054.HSACCH_00864"/>
<comment type="caution">
    <text evidence="2">The sequence shown here is derived from an EMBL/GenBank/DDBJ whole genome shotgun (WGS) entry which is preliminary data.</text>
</comment>
<name>M5DZT6_9FIRM</name>
<dbReference type="InterPro" id="IPR036866">
    <property type="entry name" value="RibonucZ/Hydroxyglut_hydro"/>
</dbReference>
<dbReference type="eggNOG" id="COG1237">
    <property type="taxonomic scope" value="Bacteria"/>
</dbReference>
<dbReference type="PANTHER" id="PTHR13754">
    <property type="entry name" value="METALLO-BETA-LACTAMASE SUPERFAMILY PROTEIN"/>
    <property type="match status" value="1"/>
</dbReference>
<evidence type="ECO:0000313" key="2">
    <source>
        <dbReference type="EMBL" id="CCU78725.1"/>
    </source>
</evidence>
<dbReference type="Gene3D" id="3.60.15.10">
    <property type="entry name" value="Ribonuclease Z/Hydroxyacylglutathione hydrolase-like"/>
    <property type="match status" value="1"/>
</dbReference>
<dbReference type="PANTHER" id="PTHR13754:SF18">
    <property type="entry name" value="7,8-DIHYDROPTERIN-6-METHYL-4-(BETA-D-RIBOFURANOSYL)-AMINOBENZENE-5'-PHOSPHATE SYNTHASE"/>
    <property type="match status" value="1"/>
</dbReference>
<dbReference type="EMBL" id="CAUI01000005">
    <property type="protein sequence ID" value="CCU78725.1"/>
    <property type="molecule type" value="Genomic_DNA"/>
</dbReference>
<keyword evidence="3" id="KW-1185">Reference proteome</keyword>